<gene>
    <name evidence="4" type="ORF">SASPL_141798</name>
</gene>
<feature type="domain" description="Protein kinase" evidence="3">
    <location>
        <begin position="5"/>
        <end position="181"/>
    </location>
</feature>
<dbReference type="InterPro" id="IPR000719">
    <property type="entry name" value="Prot_kinase_dom"/>
</dbReference>
<proteinExistence type="predicted"/>
<protein>
    <recommendedName>
        <fullName evidence="3">Protein kinase domain-containing protein</fullName>
    </recommendedName>
</protein>
<dbReference type="PANTHER" id="PTHR45621">
    <property type="entry name" value="OS01G0588500 PROTEIN-RELATED"/>
    <property type="match status" value="1"/>
</dbReference>
<dbReference type="AlphaFoldDB" id="A0A8X8WJT6"/>
<dbReference type="Proteomes" id="UP000298416">
    <property type="component" value="Unassembled WGS sequence"/>
</dbReference>
<dbReference type="PROSITE" id="PS50011">
    <property type="entry name" value="PROTEIN_KINASE_DOM"/>
    <property type="match status" value="1"/>
</dbReference>
<reference evidence="4" key="2">
    <citation type="submission" date="2020-08" db="EMBL/GenBank/DDBJ databases">
        <title>Plant Genome Project.</title>
        <authorList>
            <person name="Zhang R.-G."/>
        </authorList>
    </citation>
    <scope>NUCLEOTIDE SEQUENCE</scope>
    <source>
        <strain evidence="4">Huo1</strain>
        <tissue evidence="4">Leaf</tissue>
    </source>
</reference>
<comment type="caution">
    <text evidence="4">The sequence shown here is derived from an EMBL/GenBank/DDBJ whole genome shotgun (WGS) entry which is preliminary data.</text>
</comment>
<dbReference type="GO" id="GO:0004672">
    <property type="term" value="F:protein kinase activity"/>
    <property type="evidence" value="ECO:0007669"/>
    <property type="project" value="InterPro"/>
</dbReference>
<comment type="subcellular location">
    <subcellularLocation>
        <location evidence="1">Cell membrane</location>
    </subcellularLocation>
</comment>
<dbReference type="Gene3D" id="3.30.200.20">
    <property type="entry name" value="Phosphorylase Kinase, domain 1"/>
    <property type="match status" value="1"/>
</dbReference>
<evidence type="ECO:0000256" key="1">
    <source>
        <dbReference type="ARBA" id="ARBA00004236"/>
    </source>
</evidence>
<sequence>MTCDFSSVRFLGEGGFGPVHKGFLDDKCRPGLTPQPVAAKLLNLDGDQGHKEWLTEVVLLGQLKHPHLVKLIGYCCEGENRLLVYERATDKKRPPREQNLVEWVKPYLKDHHKLDSVIDQRLEGQYSSEGAREVAALAQQCISHSPKSRPTIAMLSRSWSLSSSSEMCPLSTSHSRWGIAL</sequence>
<dbReference type="EMBL" id="PNBA02000016">
    <property type="protein sequence ID" value="KAG6395674.1"/>
    <property type="molecule type" value="Genomic_DNA"/>
</dbReference>
<keyword evidence="2" id="KW-0472">Membrane</keyword>
<dbReference type="InterPro" id="IPR050823">
    <property type="entry name" value="Plant_Ser_Thr_Prot_Kinase"/>
</dbReference>
<dbReference type="Gene3D" id="1.10.510.10">
    <property type="entry name" value="Transferase(Phosphotransferase) domain 1"/>
    <property type="match status" value="1"/>
</dbReference>
<dbReference type="GO" id="GO:0005886">
    <property type="term" value="C:plasma membrane"/>
    <property type="evidence" value="ECO:0007669"/>
    <property type="project" value="UniProtKB-SubCell"/>
</dbReference>
<dbReference type="SUPFAM" id="SSF56112">
    <property type="entry name" value="Protein kinase-like (PK-like)"/>
    <property type="match status" value="1"/>
</dbReference>
<keyword evidence="2" id="KW-1003">Cell membrane</keyword>
<evidence type="ECO:0000313" key="5">
    <source>
        <dbReference type="Proteomes" id="UP000298416"/>
    </source>
</evidence>
<dbReference type="InterPro" id="IPR011009">
    <property type="entry name" value="Kinase-like_dom_sf"/>
</dbReference>
<keyword evidence="5" id="KW-1185">Reference proteome</keyword>
<evidence type="ECO:0000313" key="4">
    <source>
        <dbReference type="EMBL" id="KAG6395674.1"/>
    </source>
</evidence>
<evidence type="ECO:0000259" key="3">
    <source>
        <dbReference type="PROSITE" id="PS50011"/>
    </source>
</evidence>
<organism evidence="4">
    <name type="scientific">Salvia splendens</name>
    <name type="common">Scarlet sage</name>
    <dbReference type="NCBI Taxonomy" id="180675"/>
    <lineage>
        <taxon>Eukaryota</taxon>
        <taxon>Viridiplantae</taxon>
        <taxon>Streptophyta</taxon>
        <taxon>Embryophyta</taxon>
        <taxon>Tracheophyta</taxon>
        <taxon>Spermatophyta</taxon>
        <taxon>Magnoliopsida</taxon>
        <taxon>eudicotyledons</taxon>
        <taxon>Gunneridae</taxon>
        <taxon>Pentapetalae</taxon>
        <taxon>asterids</taxon>
        <taxon>lamiids</taxon>
        <taxon>Lamiales</taxon>
        <taxon>Lamiaceae</taxon>
        <taxon>Nepetoideae</taxon>
        <taxon>Mentheae</taxon>
        <taxon>Salviinae</taxon>
        <taxon>Salvia</taxon>
        <taxon>Salvia subgen. Calosphace</taxon>
        <taxon>core Calosphace</taxon>
    </lineage>
</organism>
<evidence type="ECO:0000256" key="2">
    <source>
        <dbReference type="ARBA" id="ARBA00022475"/>
    </source>
</evidence>
<dbReference type="GO" id="GO:0005524">
    <property type="term" value="F:ATP binding"/>
    <property type="evidence" value="ECO:0007669"/>
    <property type="project" value="InterPro"/>
</dbReference>
<dbReference type="Pfam" id="PF07714">
    <property type="entry name" value="PK_Tyr_Ser-Thr"/>
    <property type="match status" value="1"/>
</dbReference>
<dbReference type="InterPro" id="IPR001245">
    <property type="entry name" value="Ser-Thr/Tyr_kinase_cat_dom"/>
</dbReference>
<name>A0A8X8WJT6_SALSN</name>
<accession>A0A8X8WJT6</accession>
<reference evidence="4" key="1">
    <citation type="submission" date="2018-01" db="EMBL/GenBank/DDBJ databases">
        <authorList>
            <person name="Mao J.F."/>
        </authorList>
    </citation>
    <scope>NUCLEOTIDE SEQUENCE</scope>
    <source>
        <strain evidence="4">Huo1</strain>
        <tissue evidence="4">Leaf</tissue>
    </source>
</reference>